<evidence type="ECO:0000259" key="12">
    <source>
        <dbReference type="SMART" id="SM00382"/>
    </source>
</evidence>
<name>A0AA96F849_9MICO</name>
<evidence type="ECO:0000256" key="3">
    <source>
        <dbReference type="ARBA" id="ARBA00022737"/>
    </source>
</evidence>
<dbReference type="FunFam" id="3.40.50.300:FF:000025">
    <property type="entry name" value="ATP-dependent Clp protease subunit"/>
    <property type="match status" value="1"/>
</dbReference>
<dbReference type="InterPro" id="IPR050130">
    <property type="entry name" value="ClpA_ClpB"/>
</dbReference>
<dbReference type="FunFam" id="3.40.50.300:FF:000120">
    <property type="entry name" value="ATP-dependent chaperone ClpB"/>
    <property type="match status" value="1"/>
</dbReference>
<dbReference type="InterPro" id="IPR027417">
    <property type="entry name" value="P-loop_NTPase"/>
</dbReference>
<reference evidence="14 16" key="1">
    <citation type="submission" date="2023-09" db="EMBL/GenBank/DDBJ databases">
        <title>Demequina sp. a novel bacteria isolated from Capsicum annuum.</title>
        <authorList>
            <person name="Humaira Z."/>
            <person name="Lee J."/>
            <person name="Cho D."/>
        </authorList>
    </citation>
    <scope>NUCLEOTIDE SEQUENCE [LARGE SCALE GENOMIC DNA]</scope>
    <source>
        <strain evidence="14 16">OYTSA14</strain>
        <strain evidence="15">PMTSA13</strain>
    </source>
</reference>
<evidence type="ECO:0000256" key="10">
    <source>
        <dbReference type="RuleBase" id="RU004432"/>
    </source>
</evidence>
<evidence type="ECO:0000256" key="4">
    <source>
        <dbReference type="ARBA" id="ARBA00022741"/>
    </source>
</evidence>
<dbReference type="GO" id="GO:0016887">
    <property type="term" value="F:ATP hydrolysis activity"/>
    <property type="evidence" value="ECO:0007669"/>
    <property type="project" value="InterPro"/>
</dbReference>
<keyword evidence="5 10" id="KW-0067">ATP-binding</keyword>
<evidence type="ECO:0000256" key="5">
    <source>
        <dbReference type="ARBA" id="ARBA00022840"/>
    </source>
</evidence>
<evidence type="ECO:0000256" key="8">
    <source>
        <dbReference type="ARBA" id="ARBA00023186"/>
    </source>
</evidence>
<dbReference type="InterPro" id="IPR019489">
    <property type="entry name" value="Clp_ATPase_C"/>
</dbReference>
<organism evidence="14 16">
    <name type="scientific">Demequina capsici</name>
    <dbReference type="NCBI Taxonomy" id="3075620"/>
    <lineage>
        <taxon>Bacteria</taxon>
        <taxon>Bacillati</taxon>
        <taxon>Actinomycetota</taxon>
        <taxon>Actinomycetes</taxon>
        <taxon>Micrococcales</taxon>
        <taxon>Demequinaceae</taxon>
        <taxon>Demequina</taxon>
    </lineage>
</organism>
<keyword evidence="7 11" id="KW-0175">Coiled coil</keyword>
<dbReference type="Proteomes" id="UP001303408">
    <property type="component" value="Chromosome"/>
</dbReference>
<gene>
    <name evidence="14" type="ORF">RN606_04210</name>
    <name evidence="15" type="ORF">RN607_04345</name>
</gene>
<comment type="subunit">
    <text evidence="9">Homohexamer. The oligomerization is ATP-dependent.</text>
</comment>
<dbReference type="InterPro" id="IPR018368">
    <property type="entry name" value="ClpA/B_CS1"/>
</dbReference>
<dbReference type="InterPro" id="IPR028299">
    <property type="entry name" value="ClpA/B_CS2"/>
</dbReference>
<keyword evidence="6" id="KW-0346">Stress response</keyword>
<accession>A0AA96FDD9</accession>
<dbReference type="SMART" id="SM01086">
    <property type="entry name" value="ClpB_D2-small"/>
    <property type="match status" value="1"/>
</dbReference>
<dbReference type="RefSeq" id="WP_313500254.1">
    <property type="nucleotide sequence ID" value="NZ_CP134879.1"/>
</dbReference>
<dbReference type="AlphaFoldDB" id="A0AA96F849"/>
<protein>
    <submittedName>
        <fullName evidence="14">AAA family ATPase</fullName>
    </submittedName>
</protein>
<dbReference type="Pfam" id="PF07724">
    <property type="entry name" value="AAA_2"/>
    <property type="match status" value="1"/>
</dbReference>
<dbReference type="PANTHER" id="PTHR11638">
    <property type="entry name" value="ATP-DEPENDENT CLP PROTEASE"/>
    <property type="match status" value="1"/>
</dbReference>
<evidence type="ECO:0000256" key="11">
    <source>
        <dbReference type="SAM" id="Coils"/>
    </source>
</evidence>
<evidence type="ECO:0000313" key="16">
    <source>
        <dbReference type="Proteomes" id="UP001304125"/>
    </source>
</evidence>
<evidence type="ECO:0000256" key="7">
    <source>
        <dbReference type="ARBA" id="ARBA00023054"/>
    </source>
</evidence>
<evidence type="ECO:0000313" key="14">
    <source>
        <dbReference type="EMBL" id="WNM25359.1"/>
    </source>
</evidence>
<evidence type="ECO:0000313" key="15">
    <source>
        <dbReference type="EMBL" id="WNM28239.1"/>
    </source>
</evidence>
<dbReference type="GO" id="GO:0034605">
    <property type="term" value="P:cellular response to heat"/>
    <property type="evidence" value="ECO:0007669"/>
    <property type="project" value="TreeGrafter"/>
</dbReference>
<keyword evidence="8 10" id="KW-0143">Chaperone</keyword>
<dbReference type="Pfam" id="PF10431">
    <property type="entry name" value="ClpB_D2-small"/>
    <property type="match status" value="1"/>
</dbReference>
<dbReference type="PROSITE" id="PS00870">
    <property type="entry name" value="CLPAB_1"/>
    <property type="match status" value="1"/>
</dbReference>
<dbReference type="InterPro" id="IPR003593">
    <property type="entry name" value="AAA+_ATPase"/>
</dbReference>
<evidence type="ECO:0000256" key="2">
    <source>
        <dbReference type="ARBA" id="ARBA00008675"/>
    </source>
</evidence>
<dbReference type="PROSITE" id="PS00871">
    <property type="entry name" value="CLPAB_2"/>
    <property type="match status" value="1"/>
</dbReference>
<feature type="domain" description="AAA+ ATPase" evidence="12">
    <location>
        <begin position="456"/>
        <end position="625"/>
    </location>
</feature>
<dbReference type="Gene3D" id="3.40.50.300">
    <property type="entry name" value="P-loop containing nucleotide triphosphate hydrolases"/>
    <property type="match status" value="3"/>
</dbReference>
<dbReference type="SUPFAM" id="SSF52540">
    <property type="entry name" value="P-loop containing nucleoside triphosphate hydrolases"/>
    <property type="match status" value="2"/>
</dbReference>
<feature type="domain" description="Clp ATPase C-terminal" evidence="13">
    <location>
        <begin position="624"/>
        <end position="714"/>
    </location>
</feature>
<dbReference type="Pfam" id="PF00004">
    <property type="entry name" value="AAA"/>
    <property type="match status" value="1"/>
</dbReference>
<sequence>MTASSQAPQAQDQASALEQFGQDFTALAESGALDPVIGRDEEIRRVMQVLTRRTKNNAVLIGEPGVGKTAIVEGLAQRIIAGDVPSSLKDRRVIEIAMSSVVAGAAYRGQFEERLKAILKEVEDAEGRIILFIDELHTIVGAGKADGSVDAGNILKPMLARGKLRMIGATTLNEYREHIETDSALERRFQPVYVGEPSLDDTVAILRGLQEKYEVHHGVKITDEAIVSAAKLSDRYITDRFLPDKAVDLIDEATSALKMQLDSMPIELDRARRRIMQLEIERTQVAKDKSEHAKARRAEIDAEIAKHKAESEELNMRWAREKDLIVRVSSATERLESLRGDLERAERYGELEKAGRIRYGDIPGAEQEIADARAQLDAIPAHERMLREEVTGEDIAGVVAKWTGVPVEKLLTEESAKLGHLEQRLHERVVGQDRAITSVSDAIRRARAGLSDANRPIGSFLFLGPTGVGKTELARALAEQLFDDERAMIRIDMSEYMESHAVSRLIGSPPGYVGYDQGGQLTEAVRRRPYSIVLFDEVEKAHPDVWNVLLQVLDDGRLTDGRGRTVNFTNTIIVMTSNLGSDLVLAWDGQDREALEGDLMNVLKRAFRPEFLNRLDDVVVFDRIDPAAMAGIVHAELEKAIRRLAEAKEIALTVEPALRDALARDGFDPQFGARPLKRLITTRVLNELAKEIVDGRLREGDAVTVGWDGEHLEVTHTALAE</sequence>
<feature type="coiled-coil region" evidence="11">
    <location>
        <begin position="268"/>
        <end position="348"/>
    </location>
</feature>
<dbReference type="Proteomes" id="UP001304125">
    <property type="component" value="Chromosome"/>
</dbReference>
<evidence type="ECO:0000256" key="6">
    <source>
        <dbReference type="ARBA" id="ARBA00023016"/>
    </source>
</evidence>
<dbReference type="GO" id="GO:0005524">
    <property type="term" value="F:ATP binding"/>
    <property type="evidence" value="ECO:0007669"/>
    <property type="project" value="UniProtKB-KW"/>
</dbReference>
<evidence type="ECO:0000256" key="1">
    <source>
        <dbReference type="ARBA" id="ARBA00004496"/>
    </source>
</evidence>
<evidence type="ECO:0000259" key="13">
    <source>
        <dbReference type="SMART" id="SM01086"/>
    </source>
</evidence>
<dbReference type="InterPro" id="IPR041546">
    <property type="entry name" value="ClpA/ClpB_AAA_lid"/>
</dbReference>
<keyword evidence="4 10" id="KW-0547">Nucleotide-binding</keyword>
<comment type="subcellular location">
    <subcellularLocation>
        <location evidence="1">Cytoplasm</location>
    </subcellularLocation>
</comment>
<dbReference type="PANTHER" id="PTHR11638:SF18">
    <property type="entry name" value="HEAT SHOCK PROTEIN 104"/>
    <property type="match status" value="1"/>
</dbReference>
<dbReference type="EMBL" id="CP134879">
    <property type="protein sequence ID" value="WNM25359.1"/>
    <property type="molecule type" value="Genomic_DNA"/>
</dbReference>
<evidence type="ECO:0000256" key="9">
    <source>
        <dbReference type="ARBA" id="ARBA00026057"/>
    </source>
</evidence>
<dbReference type="InterPro" id="IPR003959">
    <property type="entry name" value="ATPase_AAA_core"/>
</dbReference>
<dbReference type="GO" id="GO:0005737">
    <property type="term" value="C:cytoplasm"/>
    <property type="evidence" value="ECO:0007669"/>
    <property type="project" value="UniProtKB-SubCell"/>
</dbReference>
<comment type="similarity">
    <text evidence="2 10">Belongs to the ClpA/ClpB family.</text>
</comment>
<dbReference type="CDD" id="cd19499">
    <property type="entry name" value="RecA-like_ClpB_Hsp104-like"/>
    <property type="match status" value="1"/>
</dbReference>
<dbReference type="SMART" id="SM00382">
    <property type="entry name" value="AAA"/>
    <property type="match status" value="2"/>
</dbReference>
<keyword evidence="3" id="KW-0677">Repeat</keyword>
<dbReference type="Gene3D" id="1.10.8.60">
    <property type="match status" value="1"/>
</dbReference>
<dbReference type="PRINTS" id="PR00300">
    <property type="entry name" value="CLPPROTEASEA"/>
</dbReference>
<accession>A0AA96F849</accession>
<feature type="domain" description="AAA+ ATPase" evidence="12">
    <location>
        <begin position="54"/>
        <end position="195"/>
    </location>
</feature>
<dbReference type="CDD" id="cd00009">
    <property type="entry name" value="AAA"/>
    <property type="match status" value="1"/>
</dbReference>
<dbReference type="Pfam" id="PF17871">
    <property type="entry name" value="AAA_lid_9"/>
    <property type="match status" value="1"/>
</dbReference>
<proteinExistence type="inferred from homology"/>
<dbReference type="FunFam" id="3.40.50.300:FF:000010">
    <property type="entry name" value="Chaperone clpB 1, putative"/>
    <property type="match status" value="1"/>
</dbReference>
<dbReference type="EMBL" id="CP134880">
    <property type="protein sequence ID" value="WNM28239.1"/>
    <property type="molecule type" value="Genomic_DNA"/>
</dbReference>
<dbReference type="KEGG" id="dcp:RN607_04345"/>
<keyword evidence="16" id="KW-1185">Reference proteome</keyword>
<dbReference type="InterPro" id="IPR001270">
    <property type="entry name" value="ClpA/B"/>
</dbReference>